<keyword evidence="2" id="KW-1185">Reference proteome</keyword>
<name>A0A6A6VBE7_9PLEO</name>
<evidence type="ECO:0000313" key="2">
    <source>
        <dbReference type="Proteomes" id="UP000799440"/>
    </source>
</evidence>
<protein>
    <submittedName>
        <fullName evidence="1">Uncharacterized protein</fullName>
    </submittedName>
</protein>
<sequence length="193" mass="23013">MNNHIPQHTKLNAPWTKEDEFTRSFEREERGEVFPGESFEVQRYPSNRFRPVETSFHPPHNFSVDGFYNLVRIQPPQEASHNSVCLPSRLSCRCCTRDQVPVYEGIRREETRCINGDYYFEVAPALVRPGFWVKKCLHMWHPSCFFAWLLDDDSEWWDKRLRVCAGCAEVKWYVRKTMGWGVWELSEVMDWKS</sequence>
<dbReference type="AlphaFoldDB" id="A0A6A6VBE7"/>
<dbReference type="Proteomes" id="UP000799440">
    <property type="component" value="Unassembled WGS sequence"/>
</dbReference>
<proteinExistence type="predicted"/>
<gene>
    <name evidence="1" type="ORF">M011DRAFT_44054</name>
</gene>
<organism evidence="1 2">
    <name type="scientific">Sporormia fimetaria CBS 119925</name>
    <dbReference type="NCBI Taxonomy" id="1340428"/>
    <lineage>
        <taxon>Eukaryota</taxon>
        <taxon>Fungi</taxon>
        <taxon>Dikarya</taxon>
        <taxon>Ascomycota</taxon>
        <taxon>Pezizomycotina</taxon>
        <taxon>Dothideomycetes</taxon>
        <taxon>Pleosporomycetidae</taxon>
        <taxon>Pleosporales</taxon>
        <taxon>Sporormiaceae</taxon>
        <taxon>Sporormia</taxon>
    </lineage>
</organism>
<dbReference type="EMBL" id="MU006572">
    <property type="protein sequence ID" value="KAF2747443.1"/>
    <property type="molecule type" value="Genomic_DNA"/>
</dbReference>
<accession>A0A6A6VBE7</accession>
<evidence type="ECO:0000313" key="1">
    <source>
        <dbReference type="EMBL" id="KAF2747443.1"/>
    </source>
</evidence>
<reference evidence="1" key="1">
    <citation type="journal article" date="2020" name="Stud. Mycol.">
        <title>101 Dothideomycetes genomes: a test case for predicting lifestyles and emergence of pathogens.</title>
        <authorList>
            <person name="Haridas S."/>
            <person name="Albert R."/>
            <person name="Binder M."/>
            <person name="Bloem J."/>
            <person name="Labutti K."/>
            <person name="Salamov A."/>
            <person name="Andreopoulos B."/>
            <person name="Baker S."/>
            <person name="Barry K."/>
            <person name="Bills G."/>
            <person name="Bluhm B."/>
            <person name="Cannon C."/>
            <person name="Castanera R."/>
            <person name="Culley D."/>
            <person name="Daum C."/>
            <person name="Ezra D."/>
            <person name="Gonzalez J."/>
            <person name="Henrissat B."/>
            <person name="Kuo A."/>
            <person name="Liang C."/>
            <person name="Lipzen A."/>
            <person name="Lutzoni F."/>
            <person name="Magnuson J."/>
            <person name="Mondo S."/>
            <person name="Nolan M."/>
            <person name="Ohm R."/>
            <person name="Pangilinan J."/>
            <person name="Park H.-J."/>
            <person name="Ramirez L."/>
            <person name="Alfaro M."/>
            <person name="Sun H."/>
            <person name="Tritt A."/>
            <person name="Yoshinaga Y."/>
            <person name="Zwiers L.-H."/>
            <person name="Turgeon B."/>
            <person name="Goodwin S."/>
            <person name="Spatafora J."/>
            <person name="Crous P."/>
            <person name="Grigoriev I."/>
        </authorList>
    </citation>
    <scope>NUCLEOTIDE SEQUENCE</scope>
    <source>
        <strain evidence="1">CBS 119925</strain>
    </source>
</reference>